<proteinExistence type="predicted"/>
<protein>
    <submittedName>
        <fullName evidence="1">Uncharacterized protein</fullName>
    </submittedName>
</protein>
<evidence type="ECO:0000313" key="1">
    <source>
        <dbReference type="EMBL" id="VDL34059.1"/>
    </source>
</evidence>
<dbReference type="EMBL" id="UYSG01001077">
    <property type="protein sequence ID" value="VDL34059.1"/>
    <property type="molecule type" value="Genomic_DNA"/>
</dbReference>
<dbReference type="Proteomes" id="UP000274504">
    <property type="component" value="Unassembled WGS sequence"/>
</dbReference>
<name>A0A3P6XD04_HYMDI</name>
<reference evidence="1 2" key="1">
    <citation type="submission" date="2018-11" db="EMBL/GenBank/DDBJ databases">
        <authorList>
            <consortium name="Pathogen Informatics"/>
        </authorList>
    </citation>
    <scope>NUCLEOTIDE SEQUENCE [LARGE SCALE GENOMIC DNA]</scope>
</reference>
<gene>
    <name evidence="1" type="ORF">HDID_LOCUS3501</name>
</gene>
<evidence type="ECO:0000313" key="2">
    <source>
        <dbReference type="Proteomes" id="UP000274504"/>
    </source>
</evidence>
<accession>A0A3P6XD04</accession>
<dbReference type="AlphaFoldDB" id="A0A3P6XD04"/>
<organism evidence="1 2">
    <name type="scientific">Hymenolepis diminuta</name>
    <name type="common">Rat tapeworm</name>
    <dbReference type="NCBI Taxonomy" id="6216"/>
    <lineage>
        <taxon>Eukaryota</taxon>
        <taxon>Metazoa</taxon>
        <taxon>Spiralia</taxon>
        <taxon>Lophotrochozoa</taxon>
        <taxon>Platyhelminthes</taxon>
        <taxon>Cestoda</taxon>
        <taxon>Eucestoda</taxon>
        <taxon>Cyclophyllidea</taxon>
        <taxon>Hymenolepididae</taxon>
        <taxon>Hymenolepis</taxon>
    </lineage>
</organism>
<dbReference type="OrthoDB" id="10329395at2759"/>
<sequence>MSRLFLLFYFLHNLRNNSRIIRTYILDTFVDNSVGEFQLNHAHIQLCIVANDTTSTKTFSKPHQDNRLLC</sequence>